<dbReference type="RefSeq" id="WP_285431225.1">
    <property type="nucleotide sequence ID" value="NZ_JASJUS010000005.1"/>
</dbReference>
<proteinExistence type="predicted"/>
<comment type="caution">
    <text evidence="1">The sequence shown here is derived from an EMBL/GenBank/DDBJ whole genome shotgun (WGS) entry which is preliminary data.</text>
</comment>
<protein>
    <submittedName>
        <fullName evidence="1">Uncharacterized protein</fullName>
    </submittedName>
</protein>
<reference evidence="1 2" key="1">
    <citation type="submission" date="2023-05" db="EMBL/GenBank/DDBJ databases">
        <title>Streptomyces fuscus sp. nov., a brown-black pigment producing actinomyces isolated from dry sand of Sea duck farm.</title>
        <authorList>
            <person name="Xie J."/>
            <person name="Shen N."/>
        </authorList>
    </citation>
    <scope>NUCLEOTIDE SEQUENCE [LARGE SCALE GENOMIC DNA]</scope>
    <source>
        <strain evidence="1 2">GXMU-J15</strain>
    </source>
</reference>
<evidence type="ECO:0000313" key="2">
    <source>
        <dbReference type="Proteomes" id="UP001241926"/>
    </source>
</evidence>
<accession>A0ABT7IUC9</accession>
<name>A0ABT7IUC9_9ACTN</name>
<dbReference type="Proteomes" id="UP001241926">
    <property type="component" value="Unassembled WGS sequence"/>
</dbReference>
<gene>
    <name evidence="1" type="ORF">QNN03_07035</name>
</gene>
<dbReference type="EMBL" id="JASJUS010000005">
    <property type="protein sequence ID" value="MDL2076190.1"/>
    <property type="molecule type" value="Genomic_DNA"/>
</dbReference>
<organism evidence="1 2">
    <name type="scientific">Streptomyces fuscus</name>
    <dbReference type="NCBI Taxonomy" id="3048495"/>
    <lineage>
        <taxon>Bacteria</taxon>
        <taxon>Bacillati</taxon>
        <taxon>Actinomycetota</taxon>
        <taxon>Actinomycetes</taxon>
        <taxon>Kitasatosporales</taxon>
        <taxon>Streptomycetaceae</taxon>
        <taxon>Streptomyces</taxon>
    </lineage>
</organism>
<keyword evidence="2" id="KW-1185">Reference proteome</keyword>
<evidence type="ECO:0000313" key="1">
    <source>
        <dbReference type="EMBL" id="MDL2076190.1"/>
    </source>
</evidence>
<sequence length="46" mass="4247">MPEGPSTEGGGAAVLGLGGVGGRLARARVVVGSGGRARAASRAGAE</sequence>